<reference evidence="7 8" key="2">
    <citation type="journal article" date="2016" name="Genome Announc.">
        <title>Draft Genome Sequences of Streptomyces scabiei S58, Streptomyces turgidiscabies T45, and Streptomyces acidiscabies a10, the Pathogens of Potato Common Scab, Isolated in Japan.</title>
        <authorList>
            <person name="Tomihama T."/>
            <person name="Nishi Y."/>
            <person name="Sakai M."/>
            <person name="Ikenaga M."/>
            <person name="Okubo T."/>
            <person name="Ikeda S."/>
        </authorList>
    </citation>
    <scope>NUCLEOTIDE SEQUENCE [LARGE SCALE GENOMIC DNA]</scope>
    <source>
        <strain evidence="7 8">S58</strain>
    </source>
</reference>
<dbReference type="GO" id="GO:0000160">
    <property type="term" value="P:phosphorelay signal transduction system"/>
    <property type="evidence" value="ECO:0007669"/>
    <property type="project" value="TreeGrafter"/>
</dbReference>
<name>A0A117ECQ7_STRSC</name>
<dbReference type="OMA" id="CGAWVGL"/>
<dbReference type="AlphaFoldDB" id="A0A117ECQ7"/>
<dbReference type="Proteomes" id="UP000067448">
    <property type="component" value="Unassembled WGS sequence"/>
</dbReference>
<evidence type="ECO:0000256" key="4">
    <source>
        <dbReference type="ARBA" id="ARBA00022679"/>
    </source>
</evidence>
<evidence type="ECO:0000256" key="6">
    <source>
        <dbReference type="SAM" id="MobiDB-lite"/>
    </source>
</evidence>
<evidence type="ECO:0000313" key="7">
    <source>
        <dbReference type="EMBL" id="GAQ61295.1"/>
    </source>
</evidence>
<dbReference type="GO" id="GO:0005886">
    <property type="term" value="C:plasma membrane"/>
    <property type="evidence" value="ECO:0007669"/>
    <property type="project" value="TreeGrafter"/>
</dbReference>
<gene>
    <name evidence="7" type="ORF">SsS58_01644</name>
</gene>
<dbReference type="PANTHER" id="PTHR45436">
    <property type="entry name" value="SENSOR HISTIDINE KINASE YKOH"/>
    <property type="match status" value="1"/>
</dbReference>
<evidence type="ECO:0000256" key="3">
    <source>
        <dbReference type="ARBA" id="ARBA00022553"/>
    </source>
</evidence>
<dbReference type="EC" id="2.7.13.3" evidence="2"/>
<proteinExistence type="predicted"/>
<dbReference type="RefSeq" id="WP_013000965.1">
    <property type="nucleotide sequence ID" value="NZ_BCMM01000005.1"/>
</dbReference>
<keyword evidence="3" id="KW-0597">Phosphoprotein</keyword>
<accession>A0A117ECQ7</accession>
<comment type="caution">
    <text evidence="7">The sequence shown here is derived from an EMBL/GenBank/DDBJ whole genome shotgun (WGS) entry which is preliminary data.</text>
</comment>
<dbReference type="OrthoDB" id="3357461at2"/>
<protein>
    <recommendedName>
        <fullName evidence="2">histidine kinase</fullName>
        <ecNumber evidence="2">2.7.13.3</ecNumber>
    </recommendedName>
</protein>
<reference evidence="8" key="3">
    <citation type="submission" date="2016-02" db="EMBL/GenBank/DDBJ databases">
        <title>Draft genome of pathogenic Streptomyces sp. in Japan.</title>
        <authorList>
            <person name="Tomihama T."/>
            <person name="Ikenaga M."/>
            <person name="Sakai M."/>
            <person name="Okubo T."/>
            <person name="Ikeda S."/>
        </authorList>
    </citation>
    <scope>NUCLEOTIDE SEQUENCE [LARGE SCALE GENOMIC DNA]</scope>
    <source>
        <strain evidence="8">S58</strain>
    </source>
</reference>
<feature type="region of interest" description="Disordered" evidence="6">
    <location>
        <begin position="346"/>
        <end position="434"/>
    </location>
</feature>
<organism evidence="7 8">
    <name type="scientific">Streptomyces scabiei</name>
    <dbReference type="NCBI Taxonomy" id="1930"/>
    <lineage>
        <taxon>Bacteria</taxon>
        <taxon>Bacillati</taxon>
        <taxon>Actinomycetota</taxon>
        <taxon>Actinomycetes</taxon>
        <taxon>Kitasatosporales</taxon>
        <taxon>Streptomycetaceae</taxon>
        <taxon>Streptomyces</taxon>
    </lineage>
</organism>
<keyword evidence="5" id="KW-0418">Kinase</keyword>
<dbReference type="EMBL" id="BCMM01000005">
    <property type="protein sequence ID" value="GAQ61295.1"/>
    <property type="molecule type" value="Genomic_DNA"/>
</dbReference>
<dbReference type="SUPFAM" id="SSF55874">
    <property type="entry name" value="ATPase domain of HSP90 chaperone/DNA topoisomerase II/histidine kinase"/>
    <property type="match status" value="1"/>
</dbReference>
<sequence>MLIPDVLAVFAAAGAVSATSAGSWLVMSARRRARRAVDARTAYELHVQAVREETRHLVTVRLPGLITHLVHPHVPVPPLADAGLRGTEVEGWHRQVLDLVASAVREERIRVDLAAQSVVRWTAQSARSSSIRMQELLQGMQDRFHQAGVQEFVLALDRQNEFTRRRWQAAGIVCGDTPGLTRQDTHLSDIVTAAQSRIEGFERIETVNCLAEDRNFGITGAAAEPVAIVLAELHANAVFYSSGTIAVHTEIHETSSGAAVIIDDAGVGLHEDDLEFAERMLSGRRVLLTELGDPVRLGLAAVGRLIQDYPLRVTFGRSQYGGVRAVLDIGKELLVAMAPAVRPSVISPIPVGGRQPSALTPEAVTGGAPAGPKSLPRRRRQQPDHTAGSGLAPEPAVAARDAEQTRGLYTSLQRGTIRGRSDSVPAETEEGTVR</sequence>
<dbReference type="GeneID" id="79930782"/>
<comment type="catalytic activity">
    <reaction evidence="1">
        <text>ATP + protein L-histidine = ADP + protein N-phospho-L-histidine.</text>
        <dbReference type="EC" id="2.7.13.3"/>
    </reaction>
</comment>
<dbReference type="GO" id="GO:0004673">
    <property type="term" value="F:protein histidine kinase activity"/>
    <property type="evidence" value="ECO:0007669"/>
    <property type="project" value="UniProtKB-EC"/>
</dbReference>
<evidence type="ECO:0000256" key="1">
    <source>
        <dbReference type="ARBA" id="ARBA00000085"/>
    </source>
</evidence>
<dbReference type="InterPro" id="IPR036890">
    <property type="entry name" value="HATPase_C_sf"/>
</dbReference>
<reference evidence="8" key="1">
    <citation type="submission" date="2015-11" db="EMBL/GenBank/DDBJ databases">
        <authorList>
            <consortium name="Cross-ministerial Strategic Innovation Promotion Program (SIP) consortium"/>
            <person name="Tomihama T."/>
            <person name="Ikenaga M."/>
            <person name="Sakai M."/>
            <person name="Okubo T."/>
            <person name="Ikeda S."/>
        </authorList>
    </citation>
    <scope>NUCLEOTIDE SEQUENCE [LARGE SCALE GENOMIC DNA]</scope>
    <source>
        <strain evidence="8">S58</strain>
    </source>
</reference>
<dbReference type="InterPro" id="IPR050428">
    <property type="entry name" value="TCS_sensor_his_kinase"/>
</dbReference>
<evidence type="ECO:0000313" key="8">
    <source>
        <dbReference type="Proteomes" id="UP000067448"/>
    </source>
</evidence>
<evidence type="ECO:0000256" key="5">
    <source>
        <dbReference type="ARBA" id="ARBA00022777"/>
    </source>
</evidence>
<keyword evidence="4" id="KW-0808">Transferase</keyword>
<dbReference type="PANTHER" id="PTHR45436:SF5">
    <property type="entry name" value="SENSOR HISTIDINE KINASE TRCS"/>
    <property type="match status" value="1"/>
</dbReference>
<evidence type="ECO:0000256" key="2">
    <source>
        <dbReference type="ARBA" id="ARBA00012438"/>
    </source>
</evidence>